<feature type="domain" description="Cytochrome c" evidence="7">
    <location>
        <begin position="1305"/>
        <end position="1402"/>
    </location>
</feature>
<dbReference type="EMBL" id="JBHTBS010000004">
    <property type="protein sequence ID" value="MFC7337698.1"/>
    <property type="molecule type" value="Genomic_DNA"/>
</dbReference>
<evidence type="ECO:0000256" key="5">
    <source>
        <dbReference type="SAM" id="MobiDB-lite"/>
    </source>
</evidence>
<dbReference type="NCBIfam" id="TIGR02604">
    <property type="entry name" value="Piru_Ver_Nterm"/>
    <property type="match status" value="1"/>
</dbReference>
<protein>
    <submittedName>
        <fullName evidence="8">PVC-type heme-binding CxxCH protein</fullName>
    </submittedName>
</protein>
<feature type="chain" id="PRO_5046596802" evidence="6">
    <location>
        <begin position="22"/>
        <end position="1442"/>
    </location>
</feature>
<dbReference type="Gene3D" id="1.25.10.10">
    <property type="entry name" value="Leucine-rich Repeat Variant"/>
    <property type="match status" value="1"/>
</dbReference>
<keyword evidence="1 4" id="KW-0349">Heme</keyword>
<evidence type="ECO:0000256" key="6">
    <source>
        <dbReference type="SAM" id="SignalP"/>
    </source>
</evidence>
<evidence type="ECO:0000259" key="7">
    <source>
        <dbReference type="PROSITE" id="PS51007"/>
    </source>
</evidence>
<dbReference type="Pfam" id="PF13472">
    <property type="entry name" value="Lipase_GDSL_2"/>
    <property type="match status" value="1"/>
</dbReference>
<organism evidence="8 9">
    <name type="scientific">Haloferula chungangensis</name>
    <dbReference type="NCBI Taxonomy" id="1048331"/>
    <lineage>
        <taxon>Bacteria</taxon>
        <taxon>Pseudomonadati</taxon>
        <taxon>Verrucomicrobiota</taxon>
        <taxon>Verrucomicrobiia</taxon>
        <taxon>Verrucomicrobiales</taxon>
        <taxon>Verrucomicrobiaceae</taxon>
        <taxon>Haloferula</taxon>
    </lineage>
</organism>
<dbReference type="InterPro" id="IPR036514">
    <property type="entry name" value="SGNH_hydro_sf"/>
</dbReference>
<keyword evidence="2 4" id="KW-0479">Metal-binding</keyword>
<dbReference type="RefSeq" id="WP_379712222.1">
    <property type="nucleotide sequence ID" value="NZ_JBHTBS010000004.1"/>
</dbReference>
<dbReference type="PANTHER" id="PTHR33546">
    <property type="entry name" value="LARGE, MULTIFUNCTIONAL SECRETED PROTEIN-RELATED"/>
    <property type="match status" value="1"/>
</dbReference>
<dbReference type="SUPFAM" id="SSF48371">
    <property type="entry name" value="ARM repeat"/>
    <property type="match status" value="1"/>
</dbReference>
<dbReference type="Gene3D" id="3.40.50.880">
    <property type="match status" value="1"/>
</dbReference>
<feature type="region of interest" description="Disordered" evidence="5">
    <location>
        <begin position="342"/>
        <end position="361"/>
    </location>
</feature>
<evidence type="ECO:0000256" key="4">
    <source>
        <dbReference type="PROSITE-ProRule" id="PRU00433"/>
    </source>
</evidence>
<sequence>MIKRPIFPLLAVLLSTSLVDAESLQLKGAPDKPGNGKHIVLLAGDEEYRSEEACPMLAKILSTHHGFDTTVLFSQDADGNIDPNSSSNIPGTKAIDSADLVITGLRFRDLPDAQLQPLADYLNAGKPIFGFRTSTHAFKTKSKLGGIDWNNFGPEILGEGWAGHYGKHAVEGARGVPNAGYLGHPILHGVQDVFVESDVYGVKRVTEENATILMHGVVTANLLPDSYQVTGKEPQPSLWIRQYQTPQGGKGKAVCSTMGASSDLDNEGLRRLFVNTAFYLTGVEVPVKADVTIVDPFEPSRFQFMREKGYFKKLGLKPADFGYGKSPTTGNPISTLVKVPRETGKVDEGDGDEPKFADIPGPKIISTITPTKLQQEKGRRPKYYQPKKLDGGAAEPVELPLTPEKGETVVLLGNSLAERMNHFDHFEGAVHASFPGRDITFRNMGFPGHTPGFRPEAGNDNPWAFPGANKFRPDIHKHFGNGHYPHPDEWLTILSADTIIAFFGFNESFAGMEGLGNFRNELAGFVDHTLKQGYNYKKAPKLVLATPTATEDLTQYSLPDASARNEVLAAYAKVVREVAEEKNVGFVELFEPSSKWTNFTINGVHLNEEGYAKLSPILMEAVFGKKEVPRPSEALKQAIKDKNWFWKNDYRVINGVHVYGGRWAPYGNFNYPEEIEKVRQMTVLRDQEIWAAAQGKDIKPDDALTRPLSKVETNYAPSSKNGVLDYLEEAEAMKKFTLPDGYEVSTFATEAMFPNLANPMQMRFDNKGRLWVSTMPSYPQYRPGDPKPNDKILIYEDTDGDGRADKETVWADGLSIPIGFSFAPEGVYLTDGAHLVLLQDTDGDDRADQKDFLLDGFDPHDSHHSFSAFDVDNGGGIFMLEGRFLHSQVETPYGPQRMTDGGAWRFDPHSWKVERVVQTDVSNPWGMAHDEYGQNILNDASGGVQLWVGGYSVKMPHGAEIPRVEKFNYEHHARPTSGSEFIYSSHFPDDVQGDYIYGNTIGFLGIKQFQVEEDGPEIKGRHRQDLISSSDGNFRPADLEFAFDGSLYFLDWHNALIGHMQHSGRDPNRSSEYGRIYRITYPSRPFARIPEIHGASIDVLFENMKLPELQARKRSHLELRGRKSEEVIPAALKFAKDNAADERLVLEALWATWGQNQTSTELLDACFKAKDHRVRSAAARVVRHSLHLLDEPEKYLLLAAADEHPRVRIEALSAASWLGGAKGAEVLLTVAAQPREKWINNSLNSAMLLLKPEVEKLLNNGGFDRNTIPSLDLLLAGELKGAEVEENFMTRSKRRRARSDKSFAKTYELGRTIFNKEGSCVTCHQESGDGLKEIYPPISSGEWVTGDKDRLIKLVLHGIWGKIEVNGKVYDPEKGVPPMTAVGAMFNDKEVAAVLTYVRSSWGNDASDVSEEEVKAIRSATKDRKMFYTPEELLKEHPFPKK</sequence>
<feature type="signal peptide" evidence="6">
    <location>
        <begin position="1"/>
        <end position="21"/>
    </location>
</feature>
<dbReference type="SUPFAM" id="SSF63829">
    <property type="entry name" value="Calcium-dependent phosphotriesterase"/>
    <property type="match status" value="1"/>
</dbReference>
<keyword evidence="6" id="KW-0732">Signal</keyword>
<keyword evidence="3 4" id="KW-0408">Iron</keyword>
<dbReference type="InterPro" id="IPR009056">
    <property type="entry name" value="Cyt_c-like_dom"/>
</dbReference>
<dbReference type="SUPFAM" id="SSF52317">
    <property type="entry name" value="Class I glutamine amidotransferase-like"/>
    <property type="match status" value="1"/>
</dbReference>
<dbReference type="InterPro" id="IPR011042">
    <property type="entry name" value="6-blade_b-propeller_TolB-like"/>
</dbReference>
<evidence type="ECO:0000256" key="1">
    <source>
        <dbReference type="ARBA" id="ARBA00022617"/>
    </source>
</evidence>
<dbReference type="Gene3D" id="3.40.50.1110">
    <property type="entry name" value="SGNH hydrolase"/>
    <property type="match status" value="1"/>
</dbReference>
<dbReference type="InterPro" id="IPR029062">
    <property type="entry name" value="Class_I_gatase-like"/>
</dbReference>
<dbReference type="SUPFAM" id="SSF46626">
    <property type="entry name" value="Cytochrome c"/>
    <property type="match status" value="1"/>
</dbReference>
<keyword evidence="9" id="KW-1185">Reference proteome</keyword>
<dbReference type="InterPro" id="IPR055557">
    <property type="entry name" value="DUF7133"/>
</dbReference>
<dbReference type="InterPro" id="IPR013428">
    <property type="entry name" value="Membrane-bound_put_N"/>
</dbReference>
<dbReference type="InterPro" id="IPR011989">
    <property type="entry name" value="ARM-like"/>
</dbReference>
<dbReference type="Pfam" id="PF00034">
    <property type="entry name" value="Cytochrom_C"/>
    <property type="match status" value="1"/>
</dbReference>
<dbReference type="CDD" id="cd01834">
    <property type="entry name" value="SGNH_hydrolase_like_2"/>
    <property type="match status" value="1"/>
</dbReference>
<dbReference type="InterPro" id="IPR016024">
    <property type="entry name" value="ARM-type_fold"/>
</dbReference>
<evidence type="ECO:0000256" key="2">
    <source>
        <dbReference type="ARBA" id="ARBA00022723"/>
    </source>
</evidence>
<evidence type="ECO:0000256" key="3">
    <source>
        <dbReference type="ARBA" id="ARBA00023004"/>
    </source>
</evidence>
<dbReference type="InterPro" id="IPR036909">
    <property type="entry name" value="Cyt_c-like_dom_sf"/>
</dbReference>
<dbReference type="PROSITE" id="PS51007">
    <property type="entry name" value="CYTC"/>
    <property type="match status" value="1"/>
</dbReference>
<dbReference type="Gene3D" id="1.10.760.10">
    <property type="entry name" value="Cytochrome c-like domain"/>
    <property type="match status" value="1"/>
</dbReference>
<name>A0ABW2L5Q3_9BACT</name>
<feature type="compositionally biased region" description="Basic and acidic residues" evidence="5">
    <location>
        <begin position="342"/>
        <end position="356"/>
    </location>
</feature>
<dbReference type="Gene3D" id="2.120.10.30">
    <property type="entry name" value="TolB, C-terminal domain"/>
    <property type="match status" value="1"/>
</dbReference>
<reference evidence="9" key="1">
    <citation type="journal article" date="2019" name="Int. J. Syst. Evol. Microbiol.">
        <title>The Global Catalogue of Microorganisms (GCM) 10K type strain sequencing project: providing services to taxonomists for standard genome sequencing and annotation.</title>
        <authorList>
            <consortium name="The Broad Institute Genomics Platform"/>
            <consortium name="The Broad Institute Genome Sequencing Center for Infectious Disease"/>
            <person name="Wu L."/>
            <person name="Ma J."/>
        </authorList>
    </citation>
    <scope>NUCLEOTIDE SEQUENCE [LARGE SCALE GENOMIC DNA]</scope>
    <source>
        <strain evidence="9">CGMCC 4.1467</strain>
    </source>
</reference>
<dbReference type="InterPro" id="IPR013830">
    <property type="entry name" value="SGNH_hydro"/>
</dbReference>
<proteinExistence type="predicted"/>
<gene>
    <name evidence="8" type="ORF">ACFQY0_10960</name>
</gene>
<dbReference type="Proteomes" id="UP001596472">
    <property type="component" value="Unassembled WGS sequence"/>
</dbReference>
<evidence type="ECO:0000313" key="9">
    <source>
        <dbReference type="Proteomes" id="UP001596472"/>
    </source>
</evidence>
<dbReference type="Pfam" id="PF23500">
    <property type="entry name" value="DUF7133"/>
    <property type="match status" value="1"/>
</dbReference>
<feature type="region of interest" description="Disordered" evidence="5">
    <location>
        <begin position="372"/>
        <end position="399"/>
    </location>
</feature>
<accession>A0ABW2L5Q3</accession>
<comment type="caution">
    <text evidence="8">The sequence shown here is derived from an EMBL/GenBank/DDBJ whole genome shotgun (WGS) entry which is preliminary data.</text>
</comment>
<evidence type="ECO:0000313" key="8">
    <source>
        <dbReference type="EMBL" id="MFC7337698.1"/>
    </source>
</evidence>
<dbReference type="PANTHER" id="PTHR33546:SF1">
    <property type="entry name" value="LARGE, MULTIFUNCTIONAL SECRETED PROTEIN"/>
    <property type="match status" value="1"/>
</dbReference>
<dbReference type="SUPFAM" id="SSF52266">
    <property type="entry name" value="SGNH hydrolase"/>
    <property type="match status" value="1"/>
</dbReference>